<proteinExistence type="predicted"/>
<feature type="non-terminal residue" evidence="2">
    <location>
        <position position="1"/>
    </location>
</feature>
<evidence type="ECO:0000313" key="3">
    <source>
        <dbReference type="Proteomes" id="UP001166093"/>
    </source>
</evidence>
<evidence type="ECO:0000313" key="2">
    <source>
        <dbReference type="EMBL" id="MBN3280731.1"/>
    </source>
</evidence>
<dbReference type="PANTHER" id="PTHR11203">
    <property type="entry name" value="CLEAVAGE AND POLYADENYLATION SPECIFICITY FACTOR FAMILY MEMBER"/>
    <property type="match status" value="1"/>
</dbReference>
<dbReference type="PANTHER" id="PTHR11203:SF37">
    <property type="entry name" value="INTEGRATOR COMPLEX SUBUNIT 11"/>
    <property type="match status" value="1"/>
</dbReference>
<sequence length="62" mass="7363">MLDCGMHMGYNDDRRFPDFSYITQNSRLTEFLDCVIIRYVATALISALPQFMLWFIIWTSFS</sequence>
<keyword evidence="1" id="KW-0812">Transmembrane</keyword>
<feature type="non-terminal residue" evidence="2">
    <location>
        <position position="62"/>
    </location>
</feature>
<keyword evidence="3" id="KW-1185">Reference proteome</keyword>
<name>A0ABS2Y3D2_POLSP</name>
<organism evidence="2 3">
    <name type="scientific">Polyodon spathula</name>
    <name type="common">North American paddlefish</name>
    <name type="synonym">Squalus spathula</name>
    <dbReference type="NCBI Taxonomy" id="7913"/>
    <lineage>
        <taxon>Eukaryota</taxon>
        <taxon>Metazoa</taxon>
        <taxon>Chordata</taxon>
        <taxon>Craniata</taxon>
        <taxon>Vertebrata</taxon>
        <taxon>Euteleostomi</taxon>
        <taxon>Actinopterygii</taxon>
        <taxon>Chondrostei</taxon>
        <taxon>Acipenseriformes</taxon>
        <taxon>Polyodontidae</taxon>
        <taxon>Polyodon</taxon>
    </lineage>
</organism>
<evidence type="ECO:0000256" key="1">
    <source>
        <dbReference type="SAM" id="Phobius"/>
    </source>
</evidence>
<dbReference type="InterPro" id="IPR050698">
    <property type="entry name" value="MBL"/>
</dbReference>
<accession>A0ABS2Y3D2</accession>
<reference evidence="2" key="1">
    <citation type="journal article" date="2021" name="Cell">
        <title>Tracing the genetic footprints of vertebrate landing in non-teleost ray-finned fishes.</title>
        <authorList>
            <person name="Bi X."/>
            <person name="Wang K."/>
            <person name="Yang L."/>
            <person name="Pan H."/>
            <person name="Jiang H."/>
            <person name="Wei Q."/>
            <person name="Fang M."/>
            <person name="Yu H."/>
            <person name="Zhu C."/>
            <person name="Cai Y."/>
            <person name="He Y."/>
            <person name="Gan X."/>
            <person name="Zeng H."/>
            <person name="Yu D."/>
            <person name="Zhu Y."/>
            <person name="Jiang H."/>
            <person name="Qiu Q."/>
            <person name="Yang H."/>
            <person name="Zhang Y.E."/>
            <person name="Wang W."/>
            <person name="Zhu M."/>
            <person name="He S."/>
            <person name="Zhang G."/>
        </authorList>
    </citation>
    <scope>NUCLEOTIDE SEQUENCE</scope>
    <source>
        <strain evidence="2">Pddl_001</strain>
    </source>
</reference>
<comment type="caution">
    <text evidence="2">The sequence shown here is derived from an EMBL/GenBank/DDBJ whole genome shotgun (WGS) entry which is preliminary data.</text>
</comment>
<protein>
    <submittedName>
        <fullName evidence="2">INT11 protein</fullName>
    </submittedName>
</protein>
<keyword evidence="1" id="KW-0472">Membrane</keyword>
<gene>
    <name evidence="2" type="primary">Ints11</name>
    <name evidence="2" type="ORF">GTO93_0020873</name>
</gene>
<feature type="transmembrane region" description="Helical" evidence="1">
    <location>
        <begin position="36"/>
        <end position="58"/>
    </location>
</feature>
<keyword evidence="1" id="KW-1133">Transmembrane helix</keyword>
<dbReference type="EMBL" id="JAAWVQ010101183">
    <property type="protein sequence ID" value="MBN3280731.1"/>
    <property type="molecule type" value="Genomic_DNA"/>
</dbReference>
<dbReference type="Proteomes" id="UP001166093">
    <property type="component" value="Unassembled WGS sequence"/>
</dbReference>